<name>A0ABS5QL60_9BACT</name>
<keyword evidence="3" id="KW-1185">Reference proteome</keyword>
<dbReference type="Proteomes" id="UP000680365">
    <property type="component" value="Unassembled WGS sequence"/>
</dbReference>
<feature type="transmembrane region" description="Helical" evidence="1">
    <location>
        <begin position="18"/>
        <end position="37"/>
    </location>
</feature>
<keyword evidence="1" id="KW-1133">Transmembrane helix</keyword>
<evidence type="ECO:0000313" key="3">
    <source>
        <dbReference type="Proteomes" id="UP000680365"/>
    </source>
</evidence>
<protein>
    <submittedName>
        <fullName evidence="2">Uncharacterized protein</fullName>
    </submittedName>
</protein>
<sequence>MFSREKIINCLKNNWKKILLFILLIIFGFCFHVFVLIAGSIVYFTYFSAFLFLIFSFSIFKKFYKTLFYFILFLVISQILILLISFPKCSYNFKYPMYSCKCLGVKKQELFGTQCIGKIKECYDYLKNSNIGKEESLELSYEDKYHSEFKVSCDNFPDKLMK</sequence>
<feature type="transmembrane region" description="Helical" evidence="1">
    <location>
        <begin position="67"/>
        <end position="86"/>
    </location>
</feature>
<gene>
    <name evidence="2" type="ORF">VAMP_6n29</name>
</gene>
<dbReference type="EMBL" id="JAEDAM010000003">
    <property type="protein sequence ID" value="MBS8121523.1"/>
    <property type="molecule type" value="Genomic_DNA"/>
</dbReference>
<keyword evidence="1" id="KW-0472">Membrane</keyword>
<proteinExistence type="predicted"/>
<feature type="transmembrane region" description="Helical" evidence="1">
    <location>
        <begin position="43"/>
        <end position="60"/>
    </location>
</feature>
<reference evidence="2 3" key="1">
    <citation type="journal article" date="2021" name="Nat. Commun.">
        <title>Reductive evolution and unique predatory mode in the CPR bacterium Vampirococcus lugosii.</title>
        <authorList>
            <person name="Moreira D."/>
            <person name="Zivanovic Y."/>
            <person name="Lopez-Archilla A.I."/>
            <person name="Iniesto M."/>
            <person name="Lopez-Garcia P."/>
        </authorList>
    </citation>
    <scope>NUCLEOTIDE SEQUENCE [LARGE SCALE GENOMIC DNA]</scope>
    <source>
        <strain evidence="2">Chiprana</strain>
    </source>
</reference>
<accession>A0ABS5QL60</accession>
<evidence type="ECO:0000256" key="1">
    <source>
        <dbReference type="SAM" id="Phobius"/>
    </source>
</evidence>
<evidence type="ECO:0000313" key="2">
    <source>
        <dbReference type="EMBL" id="MBS8121523.1"/>
    </source>
</evidence>
<organism evidence="2 3">
    <name type="scientific">Candidatus Vampirococcus lugosii</name>
    <dbReference type="NCBI Taxonomy" id="2789015"/>
    <lineage>
        <taxon>Bacteria</taxon>
        <taxon>Candidatus Absconditibacteriota</taxon>
        <taxon>Vampirococcus</taxon>
    </lineage>
</organism>
<keyword evidence="1" id="KW-0812">Transmembrane</keyword>
<comment type="caution">
    <text evidence="2">The sequence shown here is derived from an EMBL/GenBank/DDBJ whole genome shotgun (WGS) entry which is preliminary data.</text>
</comment>